<dbReference type="PRINTS" id="PR00599">
    <property type="entry name" value="MAPEPTIDASE"/>
</dbReference>
<dbReference type="InterPro" id="IPR002467">
    <property type="entry name" value="Pept_M24A_MAP1"/>
</dbReference>
<dbReference type="PROSITE" id="PS00680">
    <property type="entry name" value="MAP_1"/>
    <property type="match status" value="1"/>
</dbReference>
<evidence type="ECO:0000256" key="3">
    <source>
        <dbReference type="ARBA" id="ARBA00022670"/>
    </source>
</evidence>
<evidence type="ECO:0000256" key="2">
    <source>
        <dbReference type="ARBA" id="ARBA00022438"/>
    </source>
</evidence>
<dbReference type="GO" id="GO:0006508">
    <property type="term" value="P:proteolysis"/>
    <property type="evidence" value="ECO:0007669"/>
    <property type="project" value="UniProtKB-KW"/>
</dbReference>
<dbReference type="GO" id="GO:0046872">
    <property type="term" value="F:metal ion binding"/>
    <property type="evidence" value="ECO:0007669"/>
    <property type="project" value="UniProtKB-UniRule"/>
</dbReference>
<comment type="function">
    <text evidence="1 6">Removes the N-terminal methionine from nascent proteins. The N-terminal methionine is often cleaved when the second residue in the primary sequence is small and uncharged (Met-Ala-, Cys, Gly, Pro, Ser, Thr, or Val). Requires deformylation of the N(alpha)-formylated initiator methionine before it can be hydrolyzed.</text>
</comment>
<protein>
    <recommendedName>
        <fullName evidence="6 7">Methionine aminopeptidase</fullName>
        <shortName evidence="6">MAP</shortName>
        <shortName evidence="6">MetAP</shortName>
        <ecNumber evidence="6 7">3.4.11.18</ecNumber>
    </recommendedName>
    <alternativeName>
        <fullName evidence="6">Peptidase M</fullName>
    </alternativeName>
</protein>
<gene>
    <name evidence="6 9" type="primary">map</name>
    <name evidence="9" type="ORF">H9L01_06045</name>
</gene>
<dbReference type="EC" id="3.4.11.18" evidence="6 7"/>
<dbReference type="PANTHER" id="PTHR43330:SF27">
    <property type="entry name" value="METHIONINE AMINOPEPTIDASE"/>
    <property type="match status" value="1"/>
</dbReference>
<evidence type="ECO:0000259" key="8">
    <source>
        <dbReference type="Pfam" id="PF00557"/>
    </source>
</evidence>
<dbReference type="InterPro" id="IPR001714">
    <property type="entry name" value="Pept_M24_MAP"/>
</dbReference>
<dbReference type="KEGG" id="eio:H9L01_06045"/>
<keyword evidence="10" id="KW-1185">Reference proteome</keyword>
<sequence>MISTKSERELDLMREAGRIAFEAQEIVKEAIKPGVSTKYLDSLAEAYILTQGATPAFLGYEGFTGSICASINDVLVHGIPSSEVILKEGDIITIDVGAIYKGYYSDHAWTYPVGEISEEAKQLLKVAEESLFAGIEAAIAGNRVGDIGHAVMSVVEPHGYGLPVEYSGHGLGTSMHEAPFVPNVGNPGKGVLLRKNMVIAIEPMVQIGTNKIAVLDDEWTVVSEDRSLTAHFEHSVAVLDNGFEILTRTKEAYKH</sequence>
<feature type="binding site" evidence="6">
    <location>
        <position position="176"/>
    </location>
    <ligand>
        <name>substrate</name>
    </ligand>
</feature>
<evidence type="ECO:0000256" key="4">
    <source>
        <dbReference type="ARBA" id="ARBA00022723"/>
    </source>
</evidence>
<dbReference type="EMBL" id="CP060715">
    <property type="protein sequence ID" value="QNN59948.1"/>
    <property type="molecule type" value="Genomic_DNA"/>
</dbReference>
<feature type="binding site" evidence="6">
    <location>
        <position position="202"/>
    </location>
    <ligand>
        <name>a divalent metal cation</name>
        <dbReference type="ChEBI" id="CHEBI:60240"/>
        <label>2</label>
        <note>catalytic</note>
    </ligand>
</feature>
<dbReference type="InterPro" id="IPR000994">
    <property type="entry name" value="Pept_M24"/>
</dbReference>
<dbReference type="RefSeq" id="WP_187533082.1">
    <property type="nucleotide sequence ID" value="NZ_CBCSHU010000002.1"/>
</dbReference>
<reference evidence="9 10" key="1">
    <citation type="submission" date="2020-08" db="EMBL/GenBank/DDBJ databases">
        <title>Genome sequence of Erysipelothrix inopinata DSM 15511T.</title>
        <authorList>
            <person name="Hyun D.-W."/>
            <person name="Bae J.-W."/>
        </authorList>
    </citation>
    <scope>NUCLEOTIDE SEQUENCE [LARGE SCALE GENOMIC DNA]</scope>
    <source>
        <strain evidence="9 10">DSM 15511</strain>
    </source>
</reference>
<dbReference type="CDD" id="cd01086">
    <property type="entry name" value="MetAP1"/>
    <property type="match status" value="1"/>
</dbReference>
<feature type="domain" description="Peptidase M24" evidence="8">
    <location>
        <begin position="12"/>
        <end position="238"/>
    </location>
</feature>
<dbReference type="HAMAP" id="MF_01974">
    <property type="entry name" value="MetAP_1"/>
    <property type="match status" value="1"/>
</dbReference>
<dbReference type="Proteomes" id="UP000515928">
    <property type="component" value="Chromosome"/>
</dbReference>
<feature type="binding site" evidence="6">
    <location>
        <position position="233"/>
    </location>
    <ligand>
        <name>a divalent metal cation</name>
        <dbReference type="ChEBI" id="CHEBI:60240"/>
        <label>1</label>
    </ligand>
</feature>
<keyword evidence="5 6" id="KW-0378">Hydrolase</keyword>
<comment type="cofactor">
    <cofactor evidence="6">
        <name>Co(2+)</name>
        <dbReference type="ChEBI" id="CHEBI:48828"/>
    </cofactor>
    <cofactor evidence="6">
        <name>Zn(2+)</name>
        <dbReference type="ChEBI" id="CHEBI:29105"/>
    </cofactor>
    <cofactor evidence="6">
        <name>Mn(2+)</name>
        <dbReference type="ChEBI" id="CHEBI:29035"/>
    </cofactor>
    <cofactor evidence="6">
        <name>Fe(2+)</name>
        <dbReference type="ChEBI" id="CHEBI:29033"/>
    </cofactor>
    <text evidence="6">Binds 2 divalent metal cations per subunit. Has a high-affinity and a low affinity metal-binding site. The true nature of the physiological cofactor is under debate. The enzyme is active with cobalt, zinc, manganese or divalent iron ions. Most likely, methionine aminopeptidases function as mononuclear Fe(2+)-metalloproteases under physiological conditions, and the catalytically relevant metal-binding site has been assigned to the histidine-containing high-affinity site.</text>
</comment>
<keyword evidence="4 6" id="KW-0479">Metal-binding</keyword>
<feature type="binding site" evidence="6">
    <location>
        <position position="106"/>
    </location>
    <ligand>
        <name>a divalent metal cation</name>
        <dbReference type="ChEBI" id="CHEBI:60240"/>
        <label>1</label>
    </ligand>
</feature>
<evidence type="ECO:0000313" key="10">
    <source>
        <dbReference type="Proteomes" id="UP000515928"/>
    </source>
</evidence>
<dbReference type="PANTHER" id="PTHR43330">
    <property type="entry name" value="METHIONINE AMINOPEPTIDASE"/>
    <property type="match status" value="1"/>
</dbReference>
<dbReference type="NCBIfam" id="TIGR00500">
    <property type="entry name" value="met_pdase_I"/>
    <property type="match status" value="1"/>
</dbReference>
<dbReference type="Pfam" id="PF00557">
    <property type="entry name" value="Peptidase_M24"/>
    <property type="match status" value="1"/>
</dbReference>
<proteinExistence type="inferred from homology"/>
<feature type="binding site" evidence="6">
    <location>
        <position position="106"/>
    </location>
    <ligand>
        <name>a divalent metal cation</name>
        <dbReference type="ChEBI" id="CHEBI:60240"/>
        <label>2</label>
        <note>catalytic</note>
    </ligand>
</feature>
<feature type="binding site" evidence="6">
    <location>
        <position position="233"/>
    </location>
    <ligand>
        <name>a divalent metal cation</name>
        <dbReference type="ChEBI" id="CHEBI:60240"/>
        <label>2</label>
        <note>catalytic</note>
    </ligand>
</feature>
<keyword evidence="2 6" id="KW-0031">Aminopeptidase</keyword>
<evidence type="ECO:0000256" key="5">
    <source>
        <dbReference type="ARBA" id="ARBA00022801"/>
    </source>
</evidence>
<evidence type="ECO:0000313" key="9">
    <source>
        <dbReference type="EMBL" id="QNN59948.1"/>
    </source>
</evidence>
<dbReference type="GO" id="GO:0005829">
    <property type="term" value="C:cytosol"/>
    <property type="evidence" value="ECO:0007669"/>
    <property type="project" value="TreeGrafter"/>
</dbReference>
<feature type="binding site" evidence="6">
    <location>
        <position position="77"/>
    </location>
    <ligand>
        <name>substrate</name>
    </ligand>
</feature>
<accession>A0A7G9RWH3</accession>
<dbReference type="SUPFAM" id="SSF55920">
    <property type="entry name" value="Creatinase/aminopeptidase"/>
    <property type="match status" value="1"/>
</dbReference>
<name>A0A7G9RWH3_9FIRM</name>
<feature type="binding site" evidence="6">
    <location>
        <position position="169"/>
    </location>
    <ligand>
        <name>a divalent metal cation</name>
        <dbReference type="ChEBI" id="CHEBI:60240"/>
        <label>2</label>
        <note>catalytic</note>
    </ligand>
</feature>
<dbReference type="InterPro" id="IPR036005">
    <property type="entry name" value="Creatinase/aminopeptidase-like"/>
</dbReference>
<dbReference type="GO" id="GO:0070006">
    <property type="term" value="F:metalloaminopeptidase activity"/>
    <property type="evidence" value="ECO:0007669"/>
    <property type="project" value="UniProtKB-UniRule"/>
</dbReference>
<comment type="catalytic activity">
    <reaction evidence="6 7">
        <text>Release of N-terminal amino acids, preferentially methionine, from peptides and arylamides.</text>
        <dbReference type="EC" id="3.4.11.18"/>
    </reaction>
</comment>
<evidence type="ECO:0000256" key="7">
    <source>
        <dbReference type="RuleBase" id="RU003653"/>
    </source>
</evidence>
<dbReference type="Gene3D" id="3.90.230.10">
    <property type="entry name" value="Creatinase/methionine aminopeptidase superfamily"/>
    <property type="match status" value="1"/>
</dbReference>
<keyword evidence="3 6" id="KW-0645">Protease</keyword>
<dbReference type="GO" id="GO:0004239">
    <property type="term" value="F:initiator methionyl aminopeptidase activity"/>
    <property type="evidence" value="ECO:0007669"/>
    <property type="project" value="UniProtKB-UniRule"/>
</dbReference>
<organism evidence="9 10">
    <name type="scientific">Erysipelothrix inopinata</name>
    <dbReference type="NCBI Taxonomy" id="225084"/>
    <lineage>
        <taxon>Bacteria</taxon>
        <taxon>Bacillati</taxon>
        <taxon>Bacillota</taxon>
        <taxon>Erysipelotrichia</taxon>
        <taxon>Erysipelotrichales</taxon>
        <taxon>Erysipelotrichaceae</taxon>
        <taxon>Erysipelothrix</taxon>
    </lineage>
</organism>
<feature type="binding site" evidence="6">
    <location>
        <position position="95"/>
    </location>
    <ligand>
        <name>a divalent metal cation</name>
        <dbReference type="ChEBI" id="CHEBI:60240"/>
        <label>1</label>
    </ligand>
</feature>
<comment type="similarity">
    <text evidence="6">Belongs to the peptidase M24A family. Methionine aminopeptidase type 1 subfamily.</text>
</comment>
<evidence type="ECO:0000256" key="1">
    <source>
        <dbReference type="ARBA" id="ARBA00002521"/>
    </source>
</evidence>
<evidence type="ECO:0000256" key="6">
    <source>
        <dbReference type="HAMAP-Rule" id="MF_01974"/>
    </source>
</evidence>
<dbReference type="AlphaFoldDB" id="A0A7G9RWH3"/>
<comment type="subunit">
    <text evidence="6">Monomer.</text>
</comment>